<feature type="compositionally biased region" description="Basic and acidic residues" evidence="1">
    <location>
        <begin position="53"/>
        <end position="71"/>
    </location>
</feature>
<sequence length="216" mass="23035">GRSADRGRPGAGAPGAARAARERGRVHRGRRGGGRPRGRRRGGAHAPGRGAHGRPDAGDRRPRGHPADHRPPRAGRHPRGGADHVRARRVRLRGSARRRQRLPAQGHRAGAAARGDPHRRRRWCPARPVGDPHPDPGVRRPLAALACTAPPAAAADRARAGGRGAGRAGDGQRRDRRSPGDQPGHRAHPRQPVDGQARRPRPCAARRLRVPVGPGL</sequence>
<organism evidence="2">
    <name type="scientific">uncultured Pseudonocardia sp</name>
    <dbReference type="NCBI Taxonomy" id="211455"/>
    <lineage>
        <taxon>Bacteria</taxon>
        <taxon>Bacillati</taxon>
        <taxon>Actinomycetota</taxon>
        <taxon>Actinomycetes</taxon>
        <taxon>Pseudonocardiales</taxon>
        <taxon>Pseudonocardiaceae</taxon>
        <taxon>Pseudonocardia</taxon>
        <taxon>environmental samples</taxon>
    </lineage>
</organism>
<feature type="non-terminal residue" evidence="2">
    <location>
        <position position="1"/>
    </location>
</feature>
<feature type="compositionally biased region" description="Basic residues" evidence="1">
    <location>
        <begin position="198"/>
        <end position="209"/>
    </location>
</feature>
<feature type="non-terminal residue" evidence="2">
    <location>
        <position position="216"/>
    </location>
</feature>
<evidence type="ECO:0000313" key="2">
    <source>
        <dbReference type="EMBL" id="CAA9395837.1"/>
    </source>
</evidence>
<name>A0A6J4NRP4_9PSEU</name>
<protein>
    <submittedName>
        <fullName evidence="2">Two-component transcriptional response regulator, LuxR family</fullName>
    </submittedName>
</protein>
<feature type="region of interest" description="Disordered" evidence="1">
    <location>
        <begin position="1"/>
        <end position="216"/>
    </location>
</feature>
<feature type="compositionally biased region" description="Low complexity" evidence="1">
    <location>
        <begin position="102"/>
        <end position="114"/>
    </location>
</feature>
<proteinExistence type="predicted"/>
<feature type="compositionally biased region" description="Low complexity" evidence="1">
    <location>
        <begin position="139"/>
        <end position="155"/>
    </location>
</feature>
<gene>
    <name evidence="2" type="ORF">AVDCRST_MAG66-1154</name>
</gene>
<evidence type="ECO:0000256" key="1">
    <source>
        <dbReference type="SAM" id="MobiDB-lite"/>
    </source>
</evidence>
<accession>A0A6J4NRP4</accession>
<feature type="compositionally biased region" description="Basic residues" evidence="1">
    <location>
        <begin position="24"/>
        <end position="43"/>
    </location>
</feature>
<dbReference type="EMBL" id="CADCUS010000170">
    <property type="protein sequence ID" value="CAA9395837.1"/>
    <property type="molecule type" value="Genomic_DNA"/>
</dbReference>
<reference evidence="2" key="1">
    <citation type="submission" date="2020-02" db="EMBL/GenBank/DDBJ databases">
        <authorList>
            <person name="Meier V. D."/>
        </authorList>
    </citation>
    <scope>NUCLEOTIDE SEQUENCE</scope>
    <source>
        <strain evidence="2">AVDCRST_MAG66</strain>
    </source>
</reference>
<dbReference type="AlphaFoldDB" id="A0A6J4NRP4"/>
<feature type="compositionally biased region" description="Basic and acidic residues" evidence="1">
    <location>
        <begin position="170"/>
        <end position="179"/>
    </location>
</feature>
<feature type="compositionally biased region" description="Basic residues" evidence="1">
    <location>
        <begin position="86"/>
        <end position="101"/>
    </location>
</feature>